<reference evidence="1 2" key="1">
    <citation type="submission" date="2014-04" db="EMBL/GenBank/DDBJ databases">
        <authorList>
            <consortium name="DOE Joint Genome Institute"/>
            <person name="Kuo A."/>
            <person name="Tarkka M."/>
            <person name="Buscot F."/>
            <person name="Kohler A."/>
            <person name="Nagy L.G."/>
            <person name="Floudas D."/>
            <person name="Copeland A."/>
            <person name="Barry K.W."/>
            <person name="Cichocki N."/>
            <person name="Veneault-Fourrey C."/>
            <person name="LaButti K."/>
            <person name="Lindquist E.A."/>
            <person name="Lipzen A."/>
            <person name="Lundell T."/>
            <person name="Morin E."/>
            <person name="Murat C."/>
            <person name="Sun H."/>
            <person name="Tunlid A."/>
            <person name="Henrissat B."/>
            <person name="Grigoriev I.V."/>
            <person name="Hibbett D.S."/>
            <person name="Martin F."/>
            <person name="Nordberg H.P."/>
            <person name="Cantor M.N."/>
            <person name="Hua S.X."/>
        </authorList>
    </citation>
    <scope>NUCLEOTIDE SEQUENCE [LARGE SCALE GENOMIC DNA]</scope>
    <source>
        <strain evidence="1 2">F 1598</strain>
    </source>
</reference>
<name>A0A0C3FJT7_PILCF</name>
<protein>
    <submittedName>
        <fullName evidence="1">Uncharacterized protein</fullName>
    </submittedName>
</protein>
<reference evidence="2" key="2">
    <citation type="submission" date="2015-01" db="EMBL/GenBank/DDBJ databases">
        <title>Evolutionary Origins and Diversification of the Mycorrhizal Mutualists.</title>
        <authorList>
            <consortium name="DOE Joint Genome Institute"/>
            <consortium name="Mycorrhizal Genomics Consortium"/>
            <person name="Kohler A."/>
            <person name="Kuo A."/>
            <person name="Nagy L.G."/>
            <person name="Floudas D."/>
            <person name="Copeland A."/>
            <person name="Barry K.W."/>
            <person name="Cichocki N."/>
            <person name="Veneault-Fourrey C."/>
            <person name="LaButti K."/>
            <person name="Lindquist E.A."/>
            <person name="Lipzen A."/>
            <person name="Lundell T."/>
            <person name="Morin E."/>
            <person name="Murat C."/>
            <person name="Riley R."/>
            <person name="Ohm R."/>
            <person name="Sun H."/>
            <person name="Tunlid A."/>
            <person name="Henrissat B."/>
            <person name="Grigoriev I.V."/>
            <person name="Hibbett D.S."/>
            <person name="Martin F."/>
        </authorList>
    </citation>
    <scope>NUCLEOTIDE SEQUENCE [LARGE SCALE GENOMIC DNA]</scope>
    <source>
        <strain evidence="2">F 1598</strain>
    </source>
</reference>
<sequence length="93" mass="10715">SSIVVPNDFACHICRKIARKKGIEYIHGRDWSIAPGGHCVLCNHEYCSSHANKRRREGMDVCEISHVAYFRNHKQKPNIYPTVDKYLEATRTS</sequence>
<evidence type="ECO:0000313" key="2">
    <source>
        <dbReference type="Proteomes" id="UP000054166"/>
    </source>
</evidence>
<dbReference type="AlphaFoldDB" id="A0A0C3FJT7"/>
<dbReference type="InParanoid" id="A0A0C3FJT7"/>
<dbReference type="Proteomes" id="UP000054166">
    <property type="component" value="Unassembled WGS sequence"/>
</dbReference>
<gene>
    <name evidence="1" type="ORF">PILCRDRAFT_822648</name>
</gene>
<proteinExistence type="predicted"/>
<dbReference type="HOGENOM" id="CLU_2405418_0_0_1"/>
<keyword evidence="2" id="KW-1185">Reference proteome</keyword>
<dbReference type="EMBL" id="KN833005">
    <property type="protein sequence ID" value="KIM80134.1"/>
    <property type="molecule type" value="Genomic_DNA"/>
</dbReference>
<organism evidence="1 2">
    <name type="scientific">Piloderma croceum (strain F 1598)</name>
    <dbReference type="NCBI Taxonomy" id="765440"/>
    <lineage>
        <taxon>Eukaryota</taxon>
        <taxon>Fungi</taxon>
        <taxon>Dikarya</taxon>
        <taxon>Basidiomycota</taxon>
        <taxon>Agaricomycotina</taxon>
        <taxon>Agaricomycetes</taxon>
        <taxon>Agaricomycetidae</taxon>
        <taxon>Atheliales</taxon>
        <taxon>Atheliaceae</taxon>
        <taxon>Piloderma</taxon>
    </lineage>
</organism>
<feature type="non-terminal residue" evidence="1">
    <location>
        <position position="1"/>
    </location>
</feature>
<evidence type="ECO:0000313" key="1">
    <source>
        <dbReference type="EMBL" id="KIM80134.1"/>
    </source>
</evidence>
<accession>A0A0C3FJT7</accession>